<dbReference type="SUPFAM" id="SSF46689">
    <property type="entry name" value="Homeodomain-like"/>
    <property type="match status" value="1"/>
</dbReference>
<dbReference type="GO" id="GO:0000976">
    <property type="term" value="F:transcription cis-regulatory region binding"/>
    <property type="evidence" value="ECO:0007669"/>
    <property type="project" value="TreeGrafter"/>
</dbReference>
<dbReference type="GO" id="GO:0003700">
    <property type="term" value="F:DNA-binding transcription factor activity"/>
    <property type="evidence" value="ECO:0007669"/>
    <property type="project" value="TreeGrafter"/>
</dbReference>
<dbReference type="AlphaFoldDB" id="A0A2U3NHA3"/>
<organism evidence="7 8">
    <name type="scientific">Mycobacterium terramassiliense</name>
    <dbReference type="NCBI Taxonomy" id="1841859"/>
    <lineage>
        <taxon>Bacteria</taxon>
        <taxon>Bacillati</taxon>
        <taxon>Actinomycetota</taxon>
        <taxon>Actinomycetes</taxon>
        <taxon>Mycobacteriales</taxon>
        <taxon>Mycobacteriaceae</taxon>
        <taxon>Mycobacterium</taxon>
    </lineage>
</organism>
<evidence type="ECO:0000256" key="4">
    <source>
        <dbReference type="PROSITE-ProRule" id="PRU00335"/>
    </source>
</evidence>
<dbReference type="PANTHER" id="PTHR30055">
    <property type="entry name" value="HTH-TYPE TRANSCRIPTIONAL REGULATOR RUTR"/>
    <property type="match status" value="1"/>
</dbReference>
<dbReference type="EMBL" id="FTRV01000015">
    <property type="protein sequence ID" value="SPM30909.1"/>
    <property type="molecule type" value="Genomic_DNA"/>
</dbReference>
<gene>
    <name evidence="7" type="ORF">MTAB308_4419</name>
</gene>
<evidence type="ECO:0000256" key="1">
    <source>
        <dbReference type="ARBA" id="ARBA00023015"/>
    </source>
</evidence>
<evidence type="ECO:0000259" key="6">
    <source>
        <dbReference type="PROSITE" id="PS50977"/>
    </source>
</evidence>
<evidence type="ECO:0000256" key="5">
    <source>
        <dbReference type="SAM" id="MobiDB-lite"/>
    </source>
</evidence>
<accession>A0A2U3NHA3</accession>
<evidence type="ECO:0000256" key="2">
    <source>
        <dbReference type="ARBA" id="ARBA00023125"/>
    </source>
</evidence>
<feature type="domain" description="HTH tetR-type" evidence="6">
    <location>
        <begin position="23"/>
        <end position="83"/>
    </location>
</feature>
<dbReference type="Pfam" id="PF00440">
    <property type="entry name" value="TetR_N"/>
    <property type="match status" value="1"/>
</dbReference>
<protein>
    <submittedName>
        <fullName evidence="7">TetR family transcriptional regulator</fullName>
    </submittedName>
</protein>
<feature type="compositionally biased region" description="Low complexity" evidence="5">
    <location>
        <begin position="1"/>
        <end position="14"/>
    </location>
</feature>
<evidence type="ECO:0000313" key="7">
    <source>
        <dbReference type="EMBL" id="SPM30909.1"/>
    </source>
</evidence>
<dbReference type="STRING" id="1841859.GCA_900157385_04420"/>
<dbReference type="InterPro" id="IPR009057">
    <property type="entry name" value="Homeodomain-like_sf"/>
</dbReference>
<evidence type="ECO:0000313" key="8">
    <source>
        <dbReference type="Proteomes" id="UP000241595"/>
    </source>
</evidence>
<dbReference type="PANTHER" id="PTHR30055:SF234">
    <property type="entry name" value="HTH-TYPE TRANSCRIPTIONAL REGULATOR BETI"/>
    <property type="match status" value="1"/>
</dbReference>
<keyword evidence="2 4" id="KW-0238">DNA-binding</keyword>
<dbReference type="Gene3D" id="1.10.357.10">
    <property type="entry name" value="Tetracycline Repressor, domain 2"/>
    <property type="match status" value="1"/>
</dbReference>
<keyword evidence="3" id="KW-0804">Transcription</keyword>
<name>A0A2U3NHA3_9MYCO</name>
<dbReference type="PROSITE" id="PS50977">
    <property type="entry name" value="HTH_TETR_2"/>
    <property type="match status" value="1"/>
</dbReference>
<dbReference type="InterPro" id="IPR050109">
    <property type="entry name" value="HTH-type_TetR-like_transc_reg"/>
</dbReference>
<evidence type="ECO:0000256" key="3">
    <source>
        <dbReference type="ARBA" id="ARBA00023163"/>
    </source>
</evidence>
<proteinExistence type="predicted"/>
<sequence length="210" mass="22916">MLSSVTTSLPSMSSGAKRRMTAEGRREQILDVTHAIVDADGFHAATPNRIAEQAGINRSLIYQKFGDLAGLFVELIDREAARAGAQFAEAISGLDAAAQDQSLVLAFDGVLAAVDAHPATWRLFLFPPQGAPPELYARLAQSEAAVIDFFVRELLRTNQQLHDPEYTARVLHAAGRELLRLHLSDPQTATVERLRTFVRRFGSEPVVPTG</sequence>
<keyword evidence="8" id="KW-1185">Reference proteome</keyword>
<feature type="DNA-binding region" description="H-T-H motif" evidence="4">
    <location>
        <begin position="46"/>
        <end position="65"/>
    </location>
</feature>
<dbReference type="InterPro" id="IPR001647">
    <property type="entry name" value="HTH_TetR"/>
</dbReference>
<feature type="region of interest" description="Disordered" evidence="5">
    <location>
        <begin position="1"/>
        <end position="23"/>
    </location>
</feature>
<dbReference type="Proteomes" id="UP000241595">
    <property type="component" value="Unassembled WGS sequence"/>
</dbReference>
<keyword evidence="1" id="KW-0805">Transcription regulation</keyword>
<reference evidence="7 8" key="1">
    <citation type="submission" date="2017-01" db="EMBL/GenBank/DDBJ databases">
        <authorList>
            <consortium name="Urmite Genomes"/>
        </authorList>
    </citation>
    <scope>NUCLEOTIDE SEQUENCE [LARGE SCALE GENOMIC DNA]</scope>
    <source>
        <strain evidence="7 8">AB308</strain>
    </source>
</reference>